<accession>A0A8H4LSY9</accession>
<dbReference type="PANTHER" id="PTHR33048">
    <property type="entry name" value="PTH11-LIKE INTEGRAL MEMBRANE PROTEIN (AFU_ORTHOLOGUE AFUA_5G11245)"/>
    <property type="match status" value="1"/>
</dbReference>
<feature type="transmembrane region" description="Helical" evidence="6">
    <location>
        <begin position="255"/>
        <end position="279"/>
    </location>
</feature>
<protein>
    <recommendedName>
        <fullName evidence="7">Rhodopsin domain-containing protein</fullName>
    </recommendedName>
</protein>
<evidence type="ECO:0000256" key="5">
    <source>
        <dbReference type="ARBA" id="ARBA00038359"/>
    </source>
</evidence>
<proteinExistence type="inferred from homology"/>
<keyword evidence="2 6" id="KW-0812">Transmembrane</keyword>
<dbReference type="InterPro" id="IPR049326">
    <property type="entry name" value="Rhodopsin_dom_fungi"/>
</dbReference>
<keyword evidence="3 6" id="KW-1133">Transmembrane helix</keyword>
<evidence type="ECO:0000313" key="9">
    <source>
        <dbReference type="Proteomes" id="UP000557566"/>
    </source>
</evidence>
<reference evidence="8 9" key="1">
    <citation type="journal article" date="2020" name="Genome Biol. Evol.">
        <title>A new high-quality draft genome assembly of the Chinese cordyceps Ophiocordyceps sinensis.</title>
        <authorList>
            <person name="Shu R."/>
            <person name="Zhang J."/>
            <person name="Meng Q."/>
            <person name="Zhang H."/>
            <person name="Zhou G."/>
            <person name="Li M."/>
            <person name="Wu P."/>
            <person name="Zhao Y."/>
            <person name="Chen C."/>
            <person name="Qin Q."/>
        </authorList>
    </citation>
    <scope>NUCLEOTIDE SEQUENCE [LARGE SCALE GENOMIC DNA]</scope>
    <source>
        <strain evidence="8 9">IOZ07</strain>
    </source>
</reference>
<evidence type="ECO:0000256" key="3">
    <source>
        <dbReference type="ARBA" id="ARBA00022989"/>
    </source>
</evidence>
<comment type="similarity">
    <text evidence="5">Belongs to the SAT4 family.</text>
</comment>
<dbReference type="EMBL" id="JAAVMX010000008">
    <property type="protein sequence ID" value="KAF4505039.1"/>
    <property type="molecule type" value="Genomic_DNA"/>
</dbReference>
<comment type="caution">
    <text evidence="8">The sequence shown here is derived from an EMBL/GenBank/DDBJ whole genome shotgun (WGS) entry which is preliminary data.</text>
</comment>
<feature type="transmembrane region" description="Helical" evidence="6">
    <location>
        <begin position="219"/>
        <end position="243"/>
    </location>
</feature>
<dbReference type="GO" id="GO:0016020">
    <property type="term" value="C:membrane"/>
    <property type="evidence" value="ECO:0007669"/>
    <property type="project" value="UniProtKB-SubCell"/>
</dbReference>
<keyword evidence="9" id="KW-1185">Reference proteome</keyword>
<evidence type="ECO:0000256" key="6">
    <source>
        <dbReference type="SAM" id="Phobius"/>
    </source>
</evidence>
<dbReference type="Proteomes" id="UP000557566">
    <property type="component" value="Unassembled WGS sequence"/>
</dbReference>
<name>A0A8H4LSY9_9HYPO</name>
<evidence type="ECO:0000256" key="1">
    <source>
        <dbReference type="ARBA" id="ARBA00004141"/>
    </source>
</evidence>
<sequence>MNDPRVDEAIASGRVPPEITPAFLNESQDAPAVVGIVLVTVLTVLVVGCRLFSRAFLVKRFGLDDTIALLSLASRPPEPNSASASLTWPGLCQITFIPFVGICIELIRLGAGRHFAYTLYVFDLEWLQWTQVLDSVAHVIYSTALLLCRVSGLAFYSRLCSLHNRWRVALKATLGLLIAGYLAQVLLIVFHCQPITGTWPQWPPGKNPDAEKYVCVEWAVVYVTNSAISLFCDCLLFGMPIAMLRSLEMPSSRKVQLGCILLPGVGVVGLSVGRLSLVVLSQLEMEMSSSYAYLAMVAVEVSEVGGTLIALSVPGVKPLVDKYVMRKSGETGSIGSEGTALRDMKRRQYSKLGGEKEKEVSVSCRTLH</sequence>
<dbReference type="InterPro" id="IPR052337">
    <property type="entry name" value="SAT4-like"/>
</dbReference>
<feature type="transmembrane region" description="Helical" evidence="6">
    <location>
        <begin position="168"/>
        <end position="190"/>
    </location>
</feature>
<evidence type="ECO:0000259" key="7">
    <source>
        <dbReference type="Pfam" id="PF20684"/>
    </source>
</evidence>
<keyword evidence="4 6" id="KW-0472">Membrane</keyword>
<evidence type="ECO:0000313" key="8">
    <source>
        <dbReference type="EMBL" id="KAF4505039.1"/>
    </source>
</evidence>
<organism evidence="8 9">
    <name type="scientific">Ophiocordyceps sinensis</name>
    <dbReference type="NCBI Taxonomy" id="72228"/>
    <lineage>
        <taxon>Eukaryota</taxon>
        <taxon>Fungi</taxon>
        <taxon>Dikarya</taxon>
        <taxon>Ascomycota</taxon>
        <taxon>Pezizomycotina</taxon>
        <taxon>Sordariomycetes</taxon>
        <taxon>Hypocreomycetidae</taxon>
        <taxon>Hypocreales</taxon>
        <taxon>Ophiocordycipitaceae</taxon>
        <taxon>Ophiocordyceps</taxon>
    </lineage>
</organism>
<comment type="subcellular location">
    <subcellularLocation>
        <location evidence="1">Membrane</location>
        <topology evidence="1">Multi-pass membrane protein</topology>
    </subcellularLocation>
</comment>
<evidence type="ECO:0000256" key="4">
    <source>
        <dbReference type="ARBA" id="ARBA00023136"/>
    </source>
</evidence>
<feature type="domain" description="Rhodopsin" evidence="7">
    <location>
        <begin position="50"/>
        <end position="321"/>
    </location>
</feature>
<dbReference type="Pfam" id="PF20684">
    <property type="entry name" value="Fung_rhodopsin"/>
    <property type="match status" value="1"/>
</dbReference>
<dbReference type="AlphaFoldDB" id="A0A8H4LSY9"/>
<feature type="transmembrane region" description="Helical" evidence="6">
    <location>
        <begin position="291"/>
        <end position="316"/>
    </location>
</feature>
<dbReference type="OrthoDB" id="5283415at2759"/>
<dbReference type="PANTHER" id="PTHR33048:SF47">
    <property type="entry name" value="INTEGRAL MEMBRANE PROTEIN-RELATED"/>
    <property type="match status" value="1"/>
</dbReference>
<gene>
    <name evidence="8" type="ORF">G6O67_007034</name>
</gene>
<feature type="transmembrane region" description="Helical" evidence="6">
    <location>
        <begin position="32"/>
        <end position="52"/>
    </location>
</feature>
<evidence type="ECO:0000256" key="2">
    <source>
        <dbReference type="ARBA" id="ARBA00022692"/>
    </source>
</evidence>